<feature type="compositionally biased region" description="Acidic residues" evidence="2">
    <location>
        <begin position="504"/>
        <end position="519"/>
    </location>
</feature>
<dbReference type="PANTHER" id="PTHR23322:SF1">
    <property type="entry name" value="FAS-ASSOCIATED FACTOR 2"/>
    <property type="match status" value="1"/>
</dbReference>
<comment type="caution">
    <text evidence="4">The sequence shown here is derived from an EMBL/GenBank/DDBJ whole genome shotgun (WGS) entry which is preliminary data.</text>
</comment>
<dbReference type="Gene3D" id="3.10.20.90">
    <property type="entry name" value="Phosphatidylinositol 3-kinase Catalytic Subunit, Chain A, domain 1"/>
    <property type="match status" value="1"/>
</dbReference>
<dbReference type="OrthoDB" id="1026733at2759"/>
<dbReference type="RefSeq" id="XP_017994048.1">
    <property type="nucleotide sequence ID" value="XM_018137508.1"/>
</dbReference>
<evidence type="ECO:0000256" key="1">
    <source>
        <dbReference type="ARBA" id="ARBA00023054"/>
    </source>
</evidence>
<evidence type="ECO:0000313" key="5">
    <source>
        <dbReference type="Proteomes" id="UP000037751"/>
    </source>
</evidence>
<keyword evidence="1" id="KW-0175">Coiled coil</keyword>
<dbReference type="InterPro" id="IPR006577">
    <property type="entry name" value="UAS"/>
</dbReference>
<organism evidence="4 5">
    <name type="scientific">Malassezia pachydermatis</name>
    <dbReference type="NCBI Taxonomy" id="77020"/>
    <lineage>
        <taxon>Eukaryota</taxon>
        <taxon>Fungi</taxon>
        <taxon>Dikarya</taxon>
        <taxon>Basidiomycota</taxon>
        <taxon>Ustilaginomycotina</taxon>
        <taxon>Malasseziomycetes</taxon>
        <taxon>Malasseziales</taxon>
        <taxon>Malasseziaceae</taxon>
        <taxon>Malassezia</taxon>
    </lineage>
</organism>
<dbReference type="EMBL" id="LGAV01000001">
    <property type="protein sequence ID" value="KOS16416.1"/>
    <property type="molecule type" value="Genomic_DNA"/>
</dbReference>
<dbReference type="Gene3D" id="3.40.30.10">
    <property type="entry name" value="Glutaredoxin"/>
    <property type="match status" value="1"/>
</dbReference>
<reference evidence="4 5" key="1">
    <citation type="submission" date="2015-07" db="EMBL/GenBank/DDBJ databases">
        <title>Draft Genome Sequence of Malassezia furfur CBS1878 and Malassezia pachydermatis CBS1879.</title>
        <authorList>
            <person name="Triana S."/>
            <person name="Ohm R."/>
            <person name="Gonzalez A."/>
            <person name="DeCock H."/>
            <person name="Restrepo S."/>
            <person name="Celis A."/>
        </authorList>
    </citation>
    <scope>NUCLEOTIDE SEQUENCE [LARGE SCALE GENOMIC DNA]</scope>
    <source>
        <strain evidence="4 5">CBS 1879</strain>
    </source>
</reference>
<dbReference type="InterPro" id="IPR001012">
    <property type="entry name" value="UBX_dom"/>
</dbReference>
<name>A0A0M8MP50_9BASI</name>
<evidence type="ECO:0000256" key="2">
    <source>
        <dbReference type="SAM" id="MobiDB-lite"/>
    </source>
</evidence>
<dbReference type="Pfam" id="PF00789">
    <property type="entry name" value="UBX"/>
    <property type="match status" value="1"/>
</dbReference>
<dbReference type="CDD" id="cd01767">
    <property type="entry name" value="UBX"/>
    <property type="match status" value="1"/>
</dbReference>
<dbReference type="SMART" id="SM00594">
    <property type="entry name" value="UAS"/>
    <property type="match status" value="1"/>
</dbReference>
<feature type="domain" description="UBX" evidence="3">
    <location>
        <begin position="400"/>
        <end position="491"/>
    </location>
</feature>
<evidence type="ECO:0000313" key="4">
    <source>
        <dbReference type="EMBL" id="KOS16416.1"/>
    </source>
</evidence>
<keyword evidence="5" id="KW-1185">Reference proteome</keyword>
<dbReference type="InterPro" id="IPR036249">
    <property type="entry name" value="Thioredoxin-like_sf"/>
</dbReference>
<dbReference type="GO" id="GO:0036503">
    <property type="term" value="P:ERAD pathway"/>
    <property type="evidence" value="ECO:0007669"/>
    <property type="project" value="TreeGrafter"/>
</dbReference>
<dbReference type="Proteomes" id="UP000037751">
    <property type="component" value="Unassembled WGS sequence"/>
</dbReference>
<feature type="region of interest" description="Disordered" evidence="2">
    <location>
        <begin position="488"/>
        <end position="519"/>
    </location>
</feature>
<dbReference type="InterPro" id="IPR050730">
    <property type="entry name" value="UBX_domain-protein"/>
</dbReference>
<dbReference type="PANTHER" id="PTHR23322">
    <property type="entry name" value="FAS-ASSOCIATED PROTEIN"/>
    <property type="match status" value="1"/>
</dbReference>
<dbReference type="InterPro" id="IPR029071">
    <property type="entry name" value="Ubiquitin-like_domsf"/>
</dbReference>
<feature type="region of interest" description="Disordered" evidence="2">
    <location>
        <begin position="51"/>
        <end position="79"/>
    </location>
</feature>
<sequence>MSESMLRALRDELVHLGLDPAAHPDEDVLQMMLDVEQNHVAAAARAIVDAQTAEQRASQDTTTSSSRAVHASPSPPIHHVGTAQPFRTLGPVNASVWDSQWLLALWRVVSFPFSVLGAVAMFVWRLIYGSRSTSERYELSRLSQDPTVCARNWVLALERDTQGSTSPEAISMGRVPLPPFMIGSYSEALLRVRDHIQILMVVLTSRAHSDYDAFRQQVLTDSALVRALQSPDFVVWGGDIQDREAYQVSNLLEASTFPFVAFIALQPRRSRSRGRVVPHPAVLSRLEGSPQSVLSASALCTHITEMILPRTNTYLHQLRREQHQREQERELRAEQDRAYEEASRRDQERVLQRREEEQMRLAQEASLAQAEAAKASMLQRAAQWRTWAHAHFVPKEPEAGVAPTIRVSVKLPDGRNLQRHFRPSDTLEHLYAYVDTIDAHVEDAPLSRPTGYEHTYPFQLVQTYPRRLLSHDILSSALQDVQGFGPSASLIVEPLHPDEPSGSSEEDDDDDDDDDDNHE</sequence>
<dbReference type="SMART" id="SM00166">
    <property type="entry name" value="UBX"/>
    <property type="match status" value="1"/>
</dbReference>
<proteinExistence type="predicted"/>
<dbReference type="AlphaFoldDB" id="A0A0M8MP50"/>
<feature type="compositionally biased region" description="Polar residues" evidence="2">
    <location>
        <begin position="54"/>
        <end position="67"/>
    </location>
</feature>
<evidence type="ECO:0000259" key="3">
    <source>
        <dbReference type="PROSITE" id="PS50033"/>
    </source>
</evidence>
<feature type="region of interest" description="Disordered" evidence="2">
    <location>
        <begin position="326"/>
        <end position="356"/>
    </location>
</feature>
<accession>A0A0M8MP50</accession>
<dbReference type="GO" id="GO:0043130">
    <property type="term" value="F:ubiquitin binding"/>
    <property type="evidence" value="ECO:0007669"/>
    <property type="project" value="TreeGrafter"/>
</dbReference>
<dbReference type="STRING" id="77020.A0A0M8MP50"/>
<gene>
    <name evidence="4" type="ORF">Malapachy_3029</name>
</gene>
<dbReference type="SUPFAM" id="SSF54236">
    <property type="entry name" value="Ubiquitin-like"/>
    <property type="match status" value="1"/>
</dbReference>
<dbReference type="VEuPathDB" id="FungiDB:Malapachy_3029"/>
<protein>
    <submittedName>
        <fullName evidence="4">Regulator of the ubiquitin pathway</fullName>
    </submittedName>
</protein>
<dbReference type="SUPFAM" id="SSF52833">
    <property type="entry name" value="Thioredoxin-like"/>
    <property type="match status" value="1"/>
</dbReference>
<dbReference type="GeneID" id="28729384"/>
<dbReference type="GO" id="GO:0005783">
    <property type="term" value="C:endoplasmic reticulum"/>
    <property type="evidence" value="ECO:0007669"/>
    <property type="project" value="TreeGrafter"/>
</dbReference>
<dbReference type="PROSITE" id="PS50033">
    <property type="entry name" value="UBX"/>
    <property type="match status" value="1"/>
</dbReference>